<accession>A0ABU3TTT4</accession>
<evidence type="ECO:0008006" key="3">
    <source>
        <dbReference type="Google" id="ProtNLM"/>
    </source>
</evidence>
<comment type="caution">
    <text evidence="1">The sequence shown here is derived from an EMBL/GenBank/DDBJ whole genome shotgun (WGS) entry which is preliminary data.</text>
</comment>
<proteinExistence type="predicted"/>
<dbReference type="EMBL" id="JAVNWW010000004">
    <property type="protein sequence ID" value="MDU0809264.1"/>
    <property type="molecule type" value="Genomic_DNA"/>
</dbReference>
<name>A0ABU3TTT4_9BACT</name>
<keyword evidence="2" id="KW-1185">Reference proteome</keyword>
<dbReference type="RefSeq" id="WP_316070761.1">
    <property type="nucleotide sequence ID" value="NZ_JAVNWW010000004.1"/>
</dbReference>
<gene>
    <name evidence="1" type="ORF">PQG45_09480</name>
</gene>
<organism evidence="1 2">
    <name type="scientific">Aquirufa regiilacus</name>
    <dbReference type="NCBI Taxonomy" id="3024868"/>
    <lineage>
        <taxon>Bacteria</taxon>
        <taxon>Pseudomonadati</taxon>
        <taxon>Bacteroidota</taxon>
        <taxon>Cytophagia</taxon>
        <taxon>Cytophagales</taxon>
        <taxon>Flectobacillaceae</taxon>
        <taxon>Aquirufa</taxon>
    </lineage>
</organism>
<evidence type="ECO:0000313" key="1">
    <source>
        <dbReference type="EMBL" id="MDU0809264.1"/>
    </source>
</evidence>
<evidence type="ECO:0000313" key="2">
    <source>
        <dbReference type="Proteomes" id="UP001249959"/>
    </source>
</evidence>
<protein>
    <recommendedName>
        <fullName evidence="3">DUF3291 domain-containing protein</fullName>
    </recommendedName>
</protein>
<sequence length="109" mass="12467">MYISLTGLKPKGFFAYLRFWLLAIPAFRQAQTAEGNLHCDVKKVHEYQCTITAWESRELMLTYLRSGAHLKAMKAFKQIATGPTYGYESESIPTWAEAYALITEKGKMH</sequence>
<dbReference type="Proteomes" id="UP001249959">
    <property type="component" value="Unassembled WGS sequence"/>
</dbReference>
<reference evidence="1 2" key="1">
    <citation type="submission" date="2023-09" db="EMBL/GenBank/DDBJ databases">
        <title>Aquirufa genomes.</title>
        <authorList>
            <person name="Pitt A."/>
        </authorList>
    </citation>
    <scope>NUCLEOTIDE SEQUENCE [LARGE SCALE GENOMIC DNA]</scope>
    <source>
        <strain evidence="1 2">LEOWEIH-7C</strain>
    </source>
</reference>